<dbReference type="Proteomes" id="UP001055453">
    <property type="component" value="Chromosome"/>
</dbReference>
<dbReference type="InterPro" id="IPR006194">
    <property type="entry name" value="Gly-tRNA-synth_heterodimer"/>
</dbReference>
<evidence type="ECO:0000313" key="1">
    <source>
        <dbReference type="EMBL" id="BDI18067.1"/>
    </source>
</evidence>
<dbReference type="Gene3D" id="3.30.930.10">
    <property type="entry name" value="Bira Bifunctional Protein, Domain 2"/>
    <property type="match status" value="1"/>
</dbReference>
<dbReference type="EMBL" id="AP025732">
    <property type="protein sequence ID" value="BDI18067.1"/>
    <property type="molecule type" value="Genomic_DNA"/>
</dbReference>
<sequence length="61" mass="6917">MVYALCQLKDGASVNFQSVITLLHHFWRERGCLIAQPYDIEKGAGTGELALTQKNTQSYDW</sequence>
<evidence type="ECO:0000313" key="2">
    <source>
        <dbReference type="Proteomes" id="UP001055453"/>
    </source>
</evidence>
<keyword evidence="2" id="KW-1185">Reference proteome</keyword>
<evidence type="ECO:0008006" key="3">
    <source>
        <dbReference type="Google" id="ProtNLM"/>
    </source>
</evidence>
<gene>
    <name evidence="1" type="ORF">ANSO36C_38690</name>
</gene>
<protein>
    <recommendedName>
        <fullName evidence="3">Glycyl-tRNA synthetase alpha subunit</fullName>
    </recommendedName>
</protein>
<dbReference type="SUPFAM" id="SSF55681">
    <property type="entry name" value="Class II aaRS and biotin synthetases"/>
    <property type="match status" value="1"/>
</dbReference>
<reference evidence="1" key="1">
    <citation type="submission" date="2022-04" db="EMBL/GenBank/DDBJ databases">
        <title>Complete genome sequence of a cyanobacterium, Nostoc sp. SO-36, isolated in Antarctica.</title>
        <authorList>
            <person name="Kanesaki Y."/>
            <person name="Effendi D."/>
            <person name="Sakamoto T."/>
            <person name="Ohtani S."/>
            <person name="Awai K."/>
        </authorList>
    </citation>
    <scope>NUCLEOTIDE SEQUENCE</scope>
    <source>
        <strain evidence="1">SO-36</strain>
    </source>
</reference>
<proteinExistence type="predicted"/>
<name>A0ABN6Q9H6_NOSCO</name>
<dbReference type="PROSITE" id="PS50861">
    <property type="entry name" value="AA_TRNA_LIGASE_II_GLYAB"/>
    <property type="match status" value="1"/>
</dbReference>
<accession>A0ABN6Q9H6</accession>
<dbReference type="InterPro" id="IPR002310">
    <property type="entry name" value="Gly-tRNA_ligase_asu"/>
</dbReference>
<organism evidence="1 2">
    <name type="scientific">Nostoc cf. commune SO-36</name>
    <dbReference type="NCBI Taxonomy" id="449208"/>
    <lineage>
        <taxon>Bacteria</taxon>
        <taxon>Bacillati</taxon>
        <taxon>Cyanobacteriota</taxon>
        <taxon>Cyanophyceae</taxon>
        <taxon>Nostocales</taxon>
        <taxon>Nostocaceae</taxon>
        <taxon>Nostoc</taxon>
    </lineage>
</organism>
<dbReference type="Pfam" id="PF02091">
    <property type="entry name" value="tRNA-synt_2e"/>
    <property type="match status" value="1"/>
</dbReference>
<dbReference type="InterPro" id="IPR045864">
    <property type="entry name" value="aa-tRNA-synth_II/BPL/LPL"/>
</dbReference>